<dbReference type="InterPro" id="IPR012337">
    <property type="entry name" value="RNaseH-like_sf"/>
</dbReference>
<name>T1K1F3_TETUR</name>
<dbReference type="EMBL" id="CAEY01001352">
    <property type="status" value="NOT_ANNOTATED_CDS"/>
    <property type="molecule type" value="Genomic_DNA"/>
</dbReference>
<evidence type="ECO:0000259" key="4">
    <source>
        <dbReference type="PROSITE" id="PS50822"/>
    </source>
</evidence>
<dbReference type="Gene3D" id="3.30.420.10">
    <property type="entry name" value="Ribonuclease H-like superfamily/Ribonuclease H"/>
    <property type="match status" value="1"/>
</dbReference>
<evidence type="ECO:0000256" key="2">
    <source>
        <dbReference type="SAM" id="MobiDB-lite"/>
    </source>
</evidence>
<dbReference type="InterPro" id="IPR036085">
    <property type="entry name" value="PAZ_dom_sf"/>
</dbReference>
<reference evidence="5" key="2">
    <citation type="submission" date="2015-06" db="UniProtKB">
        <authorList>
            <consortium name="EnsemblMetazoa"/>
        </authorList>
    </citation>
    <scope>IDENTIFICATION</scope>
</reference>
<protein>
    <submittedName>
        <fullName evidence="5">Uncharacterized protein</fullName>
    </submittedName>
</protein>
<dbReference type="OrthoDB" id="6500565at2759"/>
<dbReference type="Pfam" id="PF16487">
    <property type="entry name" value="ArgoMid"/>
    <property type="match status" value="1"/>
</dbReference>
<dbReference type="Gene3D" id="3.40.50.2300">
    <property type="match status" value="1"/>
</dbReference>
<dbReference type="SUPFAM" id="SSF53098">
    <property type="entry name" value="Ribonuclease H-like"/>
    <property type="match status" value="1"/>
</dbReference>
<dbReference type="InterPro" id="IPR032473">
    <property type="entry name" value="Argonaute_Mid_dom"/>
</dbReference>
<feature type="domain" description="PAZ" evidence="3">
    <location>
        <begin position="304"/>
        <end position="411"/>
    </location>
</feature>
<reference evidence="6" key="1">
    <citation type="submission" date="2011-08" db="EMBL/GenBank/DDBJ databases">
        <authorList>
            <person name="Rombauts S."/>
        </authorList>
    </citation>
    <scope>NUCLEOTIDE SEQUENCE</scope>
    <source>
        <strain evidence="6">London</strain>
    </source>
</reference>
<dbReference type="InterPro" id="IPR003100">
    <property type="entry name" value="PAZ_dom"/>
</dbReference>
<dbReference type="CDD" id="cd02846">
    <property type="entry name" value="PAZ_argonaute_like"/>
    <property type="match status" value="1"/>
</dbReference>
<dbReference type="AlphaFoldDB" id="T1K1F3"/>
<dbReference type="Gene3D" id="2.170.260.10">
    <property type="entry name" value="paz domain"/>
    <property type="match status" value="1"/>
</dbReference>
<dbReference type="InterPro" id="IPR032474">
    <property type="entry name" value="Argonaute_N"/>
</dbReference>
<dbReference type="EnsemblMetazoa" id="tetur04g01190.1">
    <property type="protein sequence ID" value="tetur04g01190.1"/>
    <property type="gene ID" value="tetur04g01190"/>
</dbReference>
<dbReference type="SUPFAM" id="SSF101690">
    <property type="entry name" value="PAZ domain"/>
    <property type="match status" value="1"/>
</dbReference>
<dbReference type="Proteomes" id="UP000015104">
    <property type="component" value="Unassembled WGS sequence"/>
</dbReference>
<feature type="domain" description="Piwi" evidence="4">
    <location>
        <begin position="574"/>
        <end position="880"/>
    </location>
</feature>
<dbReference type="SMART" id="SM00949">
    <property type="entry name" value="PAZ"/>
    <property type="match status" value="1"/>
</dbReference>
<evidence type="ECO:0000313" key="6">
    <source>
        <dbReference type="Proteomes" id="UP000015104"/>
    </source>
</evidence>
<feature type="region of interest" description="Disordered" evidence="2">
    <location>
        <begin position="1"/>
        <end position="21"/>
    </location>
</feature>
<dbReference type="KEGG" id="tut:107359874"/>
<dbReference type="Pfam" id="PF16486">
    <property type="entry name" value="ArgoN"/>
    <property type="match status" value="1"/>
</dbReference>
<dbReference type="PANTHER" id="PTHR22891">
    <property type="entry name" value="EUKARYOTIC TRANSLATION INITIATION FACTOR 2C"/>
    <property type="match status" value="1"/>
</dbReference>
<proteinExistence type="inferred from homology"/>
<dbReference type="InterPro" id="IPR003165">
    <property type="entry name" value="Piwi"/>
</dbReference>
<feature type="compositionally biased region" description="Basic residues" evidence="2">
    <location>
        <begin position="8"/>
        <end position="20"/>
    </location>
</feature>
<sequence length="912" mass="103729">MSSNPKASKSKGKKSAKKVPVKVDEQDVTIISEGGDVNKDRRKANAEDSFAELENLTGLSLKNAPAALRIRPKFQSGNEGKRITLRSNFFRLKLTGNTVHQYDIQFDRPDSASVAEKEIEIGRKFRRVTKKIHQQLLAQFVETTGKSLFNGICYAFDSDRILLTNKPLEADNLEVGVYYTFPFKENPKDVATNYQIRIKRTSSVTLSFNFNGENYVHDRAVLQMLDIITKSYAFKNNIVYGSKIFFPSTVRPRILMSIKSFQAKSEKPTPFELAFGYHQSTQFCQSGPMQNIDRASAVLYREGPLLDRIFELFGRPFGPNETLDSKSMDQLKEFIGLRVETEYRNFVSRHSIRSFTRTNSRETSFSEEGGRQTVYNYFVRKYKIHLKYPNLPCVEYGQGKYIPIELCKLLPDQRNQRKLRDDLIKILSTHATSQRPSGRAAGTAESAKSIASNAALAEFGITLNPNMVEVPGRILPAPRLRYSNQPSFVPLVPGDWNMQQPDRKKFYSSKNLSKWVFLCMSRKITDDIIREFCKNLQRVGSMVGVEVSMPSPPVRTTKPALRQTMEMLKKDLQLIVCMIPEEDEIYTEIKSVGDRTLGIPTQIILDKHFNPRNDMKRQKLFDTAYLSNLLLKINSKIGGINLSLADVSKPSILKGLTMVVGVDVNHPSPGENSPSIAAVVGSLNPELSNYHTNIVINRSREETVDVRGMIKPILEAFKKHRGSYPDNIVVYRDGVSEGQFAYVLAYEVFPLRDMLSTDYRQNIKLTYMIVQKRHNARFFPMKKEDSTRSENILPGCVIDTTVCHYKWFDFYLCSQNSFLGTARPGKYTVLWDENNLTADELQKVTYYLCYLFARSTKSIADPAPARYAHHAAARGKVHLKDMMRSKAPIPSNVDLSEAIRVLAPLQNVLYFI</sequence>
<evidence type="ECO:0000313" key="5">
    <source>
        <dbReference type="EnsemblMetazoa" id="tetur04g01190.1"/>
    </source>
</evidence>
<evidence type="ECO:0000259" key="3">
    <source>
        <dbReference type="PROSITE" id="PS50821"/>
    </source>
</evidence>
<evidence type="ECO:0000256" key="1">
    <source>
        <dbReference type="RuleBase" id="RU361178"/>
    </source>
</evidence>
<comment type="similarity">
    <text evidence="1">Belongs to the argonaute family.</text>
</comment>
<accession>T1K1F3</accession>
<dbReference type="GO" id="GO:0003723">
    <property type="term" value="F:RNA binding"/>
    <property type="evidence" value="ECO:0007669"/>
    <property type="project" value="InterPro"/>
</dbReference>
<dbReference type="GO" id="GO:0034587">
    <property type="term" value="P:piRNA processing"/>
    <property type="evidence" value="ECO:0007669"/>
    <property type="project" value="UniProtKB-ARBA"/>
</dbReference>
<organism evidence="5 6">
    <name type="scientific">Tetranychus urticae</name>
    <name type="common">Two-spotted spider mite</name>
    <dbReference type="NCBI Taxonomy" id="32264"/>
    <lineage>
        <taxon>Eukaryota</taxon>
        <taxon>Metazoa</taxon>
        <taxon>Ecdysozoa</taxon>
        <taxon>Arthropoda</taxon>
        <taxon>Chelicerata</taxon>
        <taxon>Arachnida</taxon>
        <taxon>Acari</taxon>
        <taxon>Acariformes</taxon>
        <taxon>Trombidiformes</taxon>
        <taxon>Prostigmata</taxon>
        <taxon>Eleutherengona</taxon>
        <taxon>Raphignathae</taxon>
        <taxon>Tetranychoidea</taxon>
        <taxon>Tetranychidae</taxon>
        <taxon>Tetranychus</taxon>
    </lineage>
</organism>
<dbReference type="PROSITE" id="PS50822">
    <property type="entry name" value="PIWI"/>
    <property type="match status" value="1"/>
</dbReference>
<dbReference type="Pfam" id="PF16488">
    <property type="entry name" value="ArgoL2"/>
    <property type="match status" value="1"/>
</dbReference>
<gene>
    <name evidence="5" type="primary">107359874</name>
</gene>
<dbReference type="InterPro" id="IPR036397">
    <property type="entry name" value="RNaseH_sf"/>
</dbReference>
<dbReference type="SMART" id="SM00950">
    <property type="entry name" value="Piwi"/>
    <property type="match status" value="1"/>
</dbReference>
<dbReference type="STRING" id="32264.T1K1F3"/>
<dbReference type="OMA" id="PMQNIDR"/>
<dbReference type="PROSITE" id="PS50821">
    <property type="entry name" value="PAZ"/>
    <property type="match status" value="1"/>
</dbReference>
<dbReference type="Pfam" id="PF02171">
    <property type="entry name" value="Piwi"/>
    <property type="match status" value="1"/>
</dbReference>
<dbReference type="Pfam" id="PF02170">
    <property type="entry name" value="PAZ"/>
    <property type="match status" value="1"/>
</dbReference>
<dbReference type="InterPro" id="IPR032472">
    <property type="entry name" value="ArgoL2"/>
</dbReference>
<dbReference type="eggNOG" id="KOG1041">
    <property type="taxonomic scope" value="Eukaryota"/>
</dbReference>
<keyword evidence="6" id="KW-1185">Reference proteome</keyword>
<dbReference type="HOGENOM" id="CLU_004544_0_1_1"/>